<sequence>MRKTRERIMTKRRDLAEGEEQRKREWRPKRFSKRLDVYEKATEGEVGHGITHTREWNVAKPSEIPAKRPRSRSDRRSLHRAKHRRGEPGGWQYERDRCATNIFGRRDSQPMSSGLLRGCRLSRFATDATIASQISIPSIRI</sequence>
<organism evidence="2 3">
    <name type="scientific">Punica granatum</name>
    <name type="common">Pomegranate</name>
    <dbReference type="NCBI Taxonomy" id="22663"/>
    <lineage>
        <taxon>Eukaryota</taxon>
        <taxon>Viridiplantae</taxon>
        <taxon>Streptophyta</taxon>
        <taxon>Embryophyta</taxon>
        <taxon>Tracheophyta</taxon>
        <taxon>Spermatophyta</taxon>
        <taxon>Magnoliopsida</taxon>
        <taxon>eudicotyledons</taxon>
        <taxon>Gunneridae</taxon>
        <taxon>Pentapetalae</taxon>
        <taxon>rosids</taxon>
        <taxon>malvids</taxon>
        <taxon>Myrtales</taxon>
        <taxon>Lythraceae</taxon>
        <taxon>Punica</taxon>
    </lineage>
</organism>
<feature type="compositionally biased region" description="Basic and acidic residues" evidence="1">
    <location>
        <begin position="44"/>
        <end position="57"/>
    </location>
</feature>
<feature type="compositionally biased region" description="Basic and acidic residues" evidence="1">
    <location>
        <begin position="1"/>
        <end position="23"/>
    </location>
</feature>
<protein>
    <submittedName>
        <fullName evidence="2">Uncharacterized protein</fullName>
    </submittedName>
</protein>
<gene>
    <name evidence="2" type="ORF">CRG98_028020</name>
</gene>
<accession>A0A2I0J7C1</accession>
<reference evidence="2 3" key="1">
    <citation type="submission" date="2017-11" db="EMBL/GenBank/DDBJ databases">
        <title>De-novo sequencing of pomegranate (Punica granatum L.) genome.</title>
        <authorList>
            <person name="Akparov Z."/>
            <person name="Amiraslanov A."/>
            <person name="Hajiyeva S."/>
            <person name="Abbasov M."/>
            <person name="Kaur K."/>
            <person name="Hamwieh A."/>
            <person name="Solovyev V."/>
            <person name="Salamov A."/>
            <person name="Braich B."/>
            <person name="Kosarev P."/>
            <person name="Mahmoud A."/>
            <person name="Hajiyev E."/>
            <person name="Babayeva S."/>
            <person name="Izzatullayeva V."/>
            <person name="Mammadov A."/>
            <person name="Mammadov A."/>
            <person name="Sharifova S."/>
            <person name="Ojaghi J."/>
            <person name="Eynullazada K."/>
            <person name="Bayramov B."/>
            <person name="Abdulazimova A."/>
            <person name="Shahmuradov I."/>
        </authorList>
    </citation>
    <scope>NUCLEOTIDE SEQUENCE [LARGE SCALE GENOMIC DNA]</scope>
    <source>
        <strain evidence="3">cv. AG2017</strain>
        <tissue evidence="2">Leaf</tissue>
    </source>
</reference>
<evidence type="ECO:0000313" key="2">
    <source>
        <dbReference type="EMBL" id="PKI51596.1"/>
    </source>
</evidence>
<name>A0A2I0J7C1_PUNGR</name>
<comment type="caution">
    <text evidence="2">The sequence shown here is derived from an EMBL/GenBank/DDBJ whole genome shotgun (WGS) entry which is preliminary data.</text>
</comment>
<proteinExistence type="predicted"/>
<dbReference type="AlphaFoldDB" id="A0A2I0J7C1"/>
<feature type="region of interest" description="Disordered" evidence="1">
    <location>
        <begin position="1"/>
        <end position="26"/>
    </location>
</feature>
<feature type="region of interest" description="Disordered" evidence="1">
    <location>
        <begin position="44"/>
        <end position="92"/>
    </location>
</feature>
<keyword evidence="3" id="KW-1185">Reference proteome</keyword>
<evidence type="ECO:0000313" key="3">
    <source>
        <dbReference type="Proteomes" id="UP000233551"/>
    </source>
</evidence>
<dbReference type="Proteomes" id="UP000233551">
    <property type="component" value="Unassembled WGS sequence"/>
</dbReference>
<evidence type="ECO:0000256" key="1">
    <source>
        <dbReference type="SAM" id="MobiDB-lite"/>
    </source>
</evidence>
<dbReference type="EMBL" id="PGOL01002003">
    <property type="protein sequence ID" value="PKI51596.1"/>
    <property type="molecule type" value="Genomic_DNA"/>
</dbReference>